<keyword evidence="2" id="KW-0812">Transmembrane</keyword>
<protein>
    <submittedName>
        <fullName evidence="3">Uncharacterized protein</fullName>
    </submittedName>
</protein>
<keyword evidence="2" id="KW-0472">Membrane</keyword>
<feature type="transmembrane region" description="Helical" evidence="2">
    <location>
        <begin position="12"/>
        <end position="28"/>
    </location>
</feature>
<dbReference type="Proteomes" id="UP000000626">
    <property type="component" value="Chromosome"/>
</dbReference>
<evidence type="ECO:0000313" key="4">
    <source>
        <dbReference type="Proteomes" id="UP000000626"/>
    </source>
</evidence>
<feature type="coiled-coil region" evidence="1">
    <location>
        <begin position="35"/>
        <end position="93"/>
    </location>
</feature>
<gene>
    <name evidence="3" type="ordered locus">NMA1856</name>
</gene>
<name>A0A0U1RJV0_NEIMA</name>
<evidence type="ECO:0000256" key="1">
    <source>
        <dbReference type="SAM" id="Coils"/>
    </source>
</evidence>
<dbReference type="GeneID" id="93387729"/>
<dbReference type="RefSeq" id="WP_002212721.1">
    <property type="nucleotide sequence ID" value="NC_003116.1"/>
</dbReference>
<dbReference type="HOGENOM" id="CLU_186067_0_0_4"/>
<dbReference type="AlphaFoldDB" id="A0A0U1RJV0"/>
<dbReference type="KEGG" id="nma:NMA1856"/>
<sequence>MSGDTPITVEYVFGTLVSFLIALLWYWVKSISDGLKEARKDRDELLGRLHSVETSYQTKAEAKDNRNEILNLLREIKADLKEVGQKIERKADK</sequence>
<accession>A0A0U1RJV0</accession>
<evidence type="ECO:0000256" key="2">
    <source>
        <dbReference type="SAM" id="Phobius"/>
    </source>
</evidence>
<keyword evidence="2" id="KW-1133">Transmembrane helix</keyword>
<dbReference type="EnsemblBacteria" id="CAM08975">
    <property type="protein sequence ID" value="CAM08975"/>
    <property type="gene ID" value="NMA1856"/>
</dbReference>
<evidence type="ECO:0000313" key="3">
    <source>
        <dbReference type="EMBL" id="CAM08975.1"/>
    </source>
</evidence>
<reference evidence="3 4" key="1">
    <citation type="journal article" date="2000" name="Nature">
        <title>Complete DNA sequence of a serogroup A strain of Neisseria meningitidis Z2491.</title>
        <authorList>
            <person name="Parkhill J."/>
            <person name="Achtman M."/>
            <person name="James K.D."/>
            <person name="Bentley S.D."/>
            <person name="Churcher C."/>
            <person name="Klee S.R."/>
            <person name="Morelli G."/>
            <person name="Basham D."/>
            <person name="Brown D."/>
            <person name="Chillingworth T."/>
            <person name="Davies R.M."/>
            <person name="Davis P."/>
            <person name="Devlin K."/>
            <person name="Feltwell T."/>
            <person name="Hamlin N."/>
            <person name="Holroyd S."/>
            <person name="Jagels K."/>
            <person name="Leather S."/>
            <person name="Moule S."/>
            <person name="Mungall K."/>
            <person name="Quail M.A."/>
            <person name="Rajandream M.A."/>
            <person name="Rutherford K.M."/>
            <person name="Simmonds M."/>
            <person name="Skelton J."/>
            <person name="Whitehead S."/>
            <person name="Spratt B.G."/>
            <person name="Barrell B.G."/>
        </authorList>
    </citation>
    <scope>NUCLEOTIDE SEQUENCE [LARGE SCALE GENOMIC DNA]</scope>
    <source>
        <strain evidence="4">DSM 15465 / Z2491</strain>
    </source>
</reference>
<proteinExistence type="predicted"/>
<dbReference type="EMBL" id="AL157959">
    <property type="protein sequence ID" value="CAM08975.1"/>
    <property type="molecule type" value="Genomic_DNA"/>
</dbReference>
<organism evidence="3 4">
    <name type="scientific">Neisseria meningitidis serogroup A / serotype 4A (strain DSM 15465 / Z2491)</name>
    <dbReference type="NCBI Taxonomy" id="122587"/>
    <lineage>
        <taxon>Bacteria</taxon>
        <taxon>Pseudomonadati</taxon>
        <taxon>Pseudomonadota</taxon>
        <taxon>Betaproteobacteria</taxon>
        <taxon>Neisseriales</taxon>
        <taxon>Neisseriaceae</taxon>
        <taxon>Neisseria</taxon>
    </lineage>
</organism>
<keyword evidence="1" id="KW-0175">Coiled coil</keyword>